<evidence type="ECO:0000256" key="4">
    <source>
        <dbReference type="ARBA" id="ARBA00023136"/>
    </source>
</evidence>
<evidence type="ECO:0000313" key="6">
    <source>
        <dbReference type="Proteomes" id="UP000030665"/>
    </source>
</evidence>
<dbReference type="GO" id="GO:0072659">
    <property type="term" value="P:protein localization to plasma membrane"/>
    <property type="evidence" value="ECO:0007669"/>
    <property type="project" value="TreeGrafter"/>
</dbReference>
<proteinExistence type="predicted"/>
<reference evidence="5" key="1">
    <citation type="submission" date="2014-01" db="EMBL/GenBank/DDBJ databases">
        <authorList>
            <person name="Aslett M."/>
        </authorList>
    </citation>
    <scope>NUCLEOTIDE SEQUENCE</scope>
</reference>
<reference evidence="5" key="2">
    <citation type="submission" date="2014-03" db="EMBL/GenBank/DDBJ databases">
        <title>The whipworm genome and dual-species transcriptomics of an intimate host-pathogen interaction.</title>
        <authorList>
            <person name="Foth B.J."/>
            <person name="Tsai I.J."/>
            <person name="Reid A.J."/>
            <person name="Bancroft A.J."/>
            <person name="Nichol S."/>
            <person name="Tracey A."/>
            <person name="Holroyd N."/>
            <person name="Cotton J.A."/>
            <person name="Stanley E.J."/>
            <person name="Zarowiecki M."/>
            <person name="Liu J.Z."/>
            <person name="Huckvale T."/>
            <person name="Cooper P.J."/>
            <person name="Grencis R.K."/>
            <person name="Berriman M."/>
        </authorList>
    </citation>
    <scope>NUCLEOTIDE SEQUENCE [LARGE SCALE GENOMIC DNA]</scope>
</reference>
<keyword evidence="3" id="KW-1133">Transmembrane helix</keyword>
<evidence type="ECO:0000256" key="2">
    <source>
        <dbReference type="ARBA" id="ARBA00022692"/>
    </source>
</evidence>
<dbReference type="InterPro" id="IPR009447">
    <property type="entry name" value="PIGW/GWT1"/>
</dbReference>
<dbReference type="PANTHER" id="PTHR20661">
    <property type="entry name" value="PHOSPHATIDYLINOSITOL-GLYCAN BIOSYNTHESIS CLASS W PROTEIN"/>
    <property type="match status" value="1"/>
</dbReference>
<dbReference type="OrthoDB" id="1158011at2759"/>
<name>A0A077ZJV8_TRITR</name>
<accession>A0A077ZJV8</accession>
<dbReference type="GO" id="GO:0016020">
    <property type="term" value="C:membrane"/>
    <property type="evidence" value="ECO:0007669"/>
    <property type="project" value="UniProtKB-SubCell"/>
</dbReference>
<comment type="subcellular location">
    <subcellularLocation>
        <location evidence="1">Membrane</location>
        <topology evidence="1">Multi-pass membrane protein</topology>
    </subcellularLocation>
</comment>
<dbReference type="PANTHER" id="PTHR20661:SF0">
    <property type="entry name" value="PHOSPHATIDYLINOSITOL-GLYCAN BIOSYNTHESIS CLASS W PROTEIN"/>
    <property type="match status" value="1"/>
</dbReference>
<keyword evidence="6" id="KW-1185">Reference proteome</keyword>
<dbReference type="Pfam" id="PF06423">
    <property type="entry name" value="GWT1"/>
    <property type="match status" value="1"/>
</dbReference>
<gene>
    <name evidence="5" type="ORF">TTRE_0000903201</name>
</gene>
<evidence type="ECO:0000256" key="3">
    <source>
        <dbReference type="ARBA" id="ARBA00022989"/>
    </source>
</evidence>
<dbReference type="GO" id="GO:0006506">
    <property type="term" value="P:GPI anchor biosynthetic process"/>
    <property type="evidence" value="ECO:0007669"/>
    <property type="project" value="InterPro"/>
</dbReference>
<evidence type="ECO:0000256" key="1">
    <source>
        <dbReference type="ARBA" id="ARBA00004141"/>
    </source>
</evidence>
<keyword evidence="4" id="KW-0472">Membrane</keyword>
<dbReference type="GO" id="GO:0005783">
    <property type="term" value="C:endoplasmic reticulum"/>
    <property type="evidence" value="ECO:0007669"/>
    <property type="project" value="TreeGrafter"/>
</dbReference>
<keyword evidence="2" id="KW-0812">Transmembrane</keyword>
<sequence>MLRKVDLAISPSRFHKTEFFGFSLMDVRMANGLKSTAARCKPNRLGRLLQKTGVLHLLGACPTAVRVCFGHSDDIEEYGMHWNFFYTLALVQPVGELIASRF</sequence>
<dbReference type="GO" id="GO:0032216">
    <property type="term" value="F:glucosaminyl-phosphatidylinositol O-acyltransferase activity"/>
    <property type="evidence" value="ECO:0007669"/>
    <property type="project" value="TreeGrafter"/>
</dbReference>
<dbReference type="STRING" id="36087.A0A077ZJV8"/>
<dbReference type="EMBL" id="HG807270">
    <property type="protein sequence ID" value="CDW60642.1"/>
    <property type="molecule type" value="Genomic_DNA"/>
</dbReference>
<dbReference type="Proteomes" id="UP000030665">
    <property type="component" value="Unassembled WGS sequence"/>
</dbReference>
<dbReference type="AlphaFoldDB" id="A0A077ZJV8"/>
<protein>
    <submittedName>
        <fullName evidence="5">Uncharacterized protein</fullName>
    </submittedName>
</protein>
<organism evidence="5 6">
    <name type="scientific">Trichuris trichiura</name>
    <name type="common">Whipworm</name>
    <name type="synonym">Trichocephalus trichiurus</name>
    <dbReference type="NCBI Taxonomy" id="36087"/>
    <lineage>
        <taxon>Eukaryota</taxon>
        <taxon>Metazoa</taxon>
        <taxon>Ecdysozoa</taxon>
        <taxon>Nematoda</taxon>
        <taxon>Enoplea</taxon>
        <taxon>Dorylaimia</taxon>
        <taxon>Trichinellida</taxon>
        <taxon>Trichuridae</taxon>
        <taxon>Trichuris</taxon>
    </lineage>
</organism>
<evidence type="ECO:0000313" key="5">
    <source>
        <dbReference type="EMBL" id="CDW60642.1"/>
    </source>
</evidence>